<dbReference type="EC" id="2.7.1.12" evidence="3 9"/>
<dbReference type="GO" id="GO:0005975">
    <property type="term" value="P:carbohydrate metabolic process"/>
    <property type="evidence" value="ECO:0007669"/>
    <property type="project" value="InterPro"/>
</dbReference>
<dbReference type="SUPFAM" id="SSF52540">
    <property type="entry name" value="P-loop containing nucleoside triphosphate hydrolases"/>
    <property type="match status" value="1"/>
</dbReference>
<keyword evidence="5 9" id="KW-0547">Nucleotide-binding</keyword>
<reference evidence="10 11" key="1">
    <citation type="submission" date="2018-08" db="EMBL/GenBank/DDBJ databases">
        <title>Draft genome of the lignicolous fungus Coniochaeta pulveracea.</title>
        <authorList>
            <person name="Borstlap C.J."/>
            <person name="De Witt R.N."/>
            <person name="Botha A."/>
            <person name="Volschenk H."/>
        </authorList>
    </citation>
    <scope>NUCLEOTIDE SEQUENCE [LARGE SCALE GENOMIC DNA]</scope>
    <source>
        <strain evidence="10 11">CAB683</strain>
    </source>
</reference>
<dbReference type="CDD" id="cd02021">
    <property type="entry name" value="GntK"/>
    <property type="match status" value="1"/>
</dbReference>
<sequence>MPLEVGAHSAAHGDANAALKTERYVWFITGPTACGKTTVAKYLAEKLNLTFLEGDDYHPKANIEKMSRGEALTDQDRADWLAALRDHESVTPEPGKAPHLVITCSALKKSYRDLLREGANQADNLRVRFIFLNAPEEVLVERATNRKGHYAKANLVHSQFEILERPDGEPDCITVDVNRPMEETEKEVLDKVEAMLRKDNTDLSAMPDGGL</sequence>
<dbReference type="STRING" id="177199.A0A420XYA5"/>
<comment type="catalytic activity">
    <reaction evidence="8 9">
        <text>D-gluconate + ATP = 6-phospho-D-gluconate + ADP + H(+)</text>
        <dbReference type="Rhea" id="RHEA:19433"/>
        <dbReference type="ChEBI" id="CHEBI:15378"/>
        <dbReference type="ChEBI" id="CHEBI:18391"/>
        <dbReference type="ChEBI" id="CHEBI:30616"/>
        <dbReference type="ChEBI" id="CHEBI:58759"/>
        <dbReference type="ChEBI" id="CHEBI:456216"/>
        <dbReference type="EC" id="2.7.1.12"/>
    </reaction>
</comment>
<dbReference type="GO" id="GO:0046316">
    <property type="term" value="F:gluconokinase activity"/>
    <property type="evidence" value="ECO:0007669"/>
    <property type="project" value="UniProtKB-EC"/>
</dbReference>
<evidence type="ECO:0000256" key="6">
    <source>
        <dbReference type="ARBA" id="ARBA00022777"/>
    </source>
</evidence>
<evidence type="ECO:0000313" key="11">
    <source>
        <dbReference type="Proteomes" id="UP000275385"/>
    </source>
</evidence>
<evidence type="ECO:0000256" key="2">
    <source>
        <dbReference type="ARBA" id="ARBA00008420"/>
    </source>
</evidence>
<keyword evidence="4 9" id="KW-0808">Transferase</keyword>
<evidence type="ECO:0000313" key="10">
    <source>
        <dbReference type="EMBL" id="RKU40510.1"/>
    </source>
</evidence>
<organism evidence="10 11">
    <name type="scientific">Coniochaeta pulveracea</name>
    <dbReference type="NCBI Taxonomy" id="177199"/>
    <lineage>
        <taxon>Eukaryota</taxon>
        <taxon>Fungi</taxon>
        <taxon>Dikarya</taxon>
        <taxon>Ascomycota</taxon>
        <taxon>Pezizomycotina</taxon>
        <taxon>Sordariomycetes</taxon>
        <taxon>Sordariomycetidae</taxon>
        <taxon>Coniochaetales</taxon>
        <taxon>Coniochaetaceae</taxon>
        <taxon>Coniochaeta</taxon>
    </lineage>
</organism>
<evidence type="ECO:0000256" key="4">
    <source>
        <dbReference type="ARBA" id="ARBA00022679"/>
    </source>
</evidence>
<keyword evidence="7 9" id="KW-0067">ATP-binding</keyword>
<evidence type="ECO:0000256" key="1">
    <source>
        <dbReference type="ARBA" id="ARBA00004875"/>
    </source>
</evidence>
<dbReference type="OrthoDB" id="275177at2759"/>
<evidence type="ECO:0000256" key="5">
    <source>
        <dbReference type="ARBA" id="ARBA00022741"/>
    </source>
</evidence>
<dbReference type="UniPathway" id="UPA00792"/>
<dbReference type="FunFam" id="3.40.50.300:FF:000522">
    <property type="entry name" value="Gluconokinase"/>
    <property type="match status" value="1"/>
</dbReference>
<keyword evidence="11" id="KW-1185">Reference proteome</keyword>
<dbReference type="PANTHER" id="PTHR43442">
    <property type="entry name" value="GLUCONOKINASE-RELATED"/>
    <property type="match status" value="1"/>
</dbReference>
<dbReference type="Gene3D" id="3.40.50.300">
    <property type="entry name" value="P-loop containing nucleotide triphosphate hydrolases"/>
    <property type="match status" value="1"/>
</dbReference>
<evidence type="ECO:0000256" key="3">
    <source>
        <dbReference type="ARBA" id="ARBA00012054"/>
    </source>
</evidence>
<dbReference type="EMBL" id="QVQW01000100">
    <property type="protein sequence ID" value="RKU40510.1"/>
    <property type="molecule type" value="Genomic_DNA"/>
</dbReference>
<accession>A0A420XYA5</accession>
<protein>
    <recommendedName>
        <fullName evidence="3 9">Gluconokinase</fullName>
        <ecNumber evidence="3 9">2.7.1.12</ecNumber>
    </recommendedName>
</protein>
<comment type="similarity">
    <text evidence="2 9">Belongs to the gluconokinase GntK/GntV family.</text>
</comment>
<comment type="caution">
    <text evidence="10">The sequence shown here is derived from an EMBL/GenBank/DDBJ whole genome shotgun (WGS) entry which is preliminary data.</text>
</comment>
<dbReference type="InterPro" id="IPR027417">
    <property type="entry name" value="P-loop_NTPase"/>
</dbReference>
<dbReference type="PANTHER" id="PTHR43442:SF3">
    <property type="entry name" value="GLUCONOKINASE-RELATED"/>
    <property type="match status" value="1"/>
</dbReference>
<dbReference type="GO" id="GO:0005737">
    <property type="term" value="C:cytoplasm"/>
    <property type="evidence" value="ECO:0007669"/>
    <property type="project" value="TreeGrafter"/>
</dbReference>
<dbReference type="Proteomes" id="UP000275385">
    <property type="component" value="Unassembled WGS sequence"/>
</dbReference>
<proteinExistence type="inferred from homology"/>
<name>A0A420XYA5_9PEZI</name>
<comment type="pathway">
    <text evidence="1 9">Carbohydrate acid metabolism; D-gluconate degradation.</text>
</comment>
<dbReference type="NCBIfam" id="TIGR01313">
    <property type="entry name" value="therm_gnt_kin"/>
    <property type="match status" value="1"/>
</dbReference>
<gene>
    <name evidence="10" type="ORF">DL546_000421</name>
</gene>
<dbReference type="GO" id="GO:0005524">
    <property type="term" value="F:ATP binding"/>
    <property type="evidence" value="ECO:0007669"/>
    <property type="project" value="UniProtKB-KW"/>
</dbReference>
<dbReference type="AlphaFoldDB" id="A0A420XYA5"/>
<keyword evidence="6 9" id="KW-0418">Kinase</keyword>
<dbReference type="Pfam" id="PF13671">
    <property type="entry name" value="AAA_33"/>
    <property type="match status" value="1"/>
</dbReference>
<evidence type="ECO:0000256" key="7">
    <source>
        <dbReference type="ARBA" id="ARBA00022840"/>
    </source>
</evidence>
<evidence type="ECO:0000256" key="9">
    <source>
        <dbReference type="RuleBase" id="RU363066"/>
    </source>
</evidence>
<evidence type="ECO:0000256" key="8">
    <source>
        <dbReference type="ARBA" id="ARBA00048090"/>
    </source>
</evidence>
<dbReference type="InterPro" id="IPR006001">
    <property type="entry name" value="Therm_gnt_kin"/>
</dbReference>